<accession>A0A926KXV4</accession>
<evidence type="ECO:0000313" key="3">
    <source>
        <dbReference type="EMBL" id="MBD0418205.1"/>
    </source>
</evidence>
<reference evidence="3" key="1">
    <citation type="submission" date="2020-09" db="EMBL/GenBank/DDBJ databases">
        <title>Streptomyces grisecoloratus sp. nov., isolated from cotton soil.</title>
        <authorList>
            <person name="Xing L."/>
        </authorList>
    </citation>
    <scope>NUCLEOTIDE SEQUENCE</scope>
    <source>
        <strain evidence="3">TRM S81-3</strain>
    </source>
</reference>
<dbReference type="InterPro" id="IPR025326">
    <property type="entry name" value="DUF4232"/>
</dbReference>
<evidence type="ECO:0000259" key="2">
    <source>
        <dbReference type="Pfam" id="PF14016"/>
    </source>
</evidence>
<evidence type="ECO:0000313" key="4">
    <source>
        <dbReference type="Proteomes" id="UP000621210"/>
    </source>
</evidence>
<gene>
    <name evidence="3" type="ORF">H0H10_03310</name>
</gene>
<dbReference type="EMBL" id="JACVQF010000111">
    <property type="protein sequence ID" value="MBD0418205.1"/>
    <property type="molecule type" value="Genomic_DNA"/>
</dbReference>
<dbReference type="Pfam" id="PF14016">
    <property type="entry name" value="DUF4232"/>
    <property type="match status" value="1"/>
</dbReference>
<proteinExistence type="predicted"/>
<dbReference type="AlphaFoldDB" id="A0A926KXV4"/>
<evidence type="ECO:0000256" key="1">
    <source>
        <dbReference type="SAM" id="MobiDB-lite"/>
    </source>
</evidence>
<protein>
    <submittedName>
        <fullName evidence="3">DUF4232 domain-containing protein</fullName>
    </submittedName>
</protein>
<organism evidence="3 4">
    <name type="scientific">Streptomyces griseicoloratus</name>
    <dbReference type="NCBI Taxonomy" id="2752516"/>
    <lineage>
        <taxon>Bacteria</taxon>
        <taxon>Bacillati</taxon>
        <taxon>Actinomycetota</taxon>
        <taxon>Actinomycetes</taxon>
        <taxon>Kitasatosporales</taxon>
        <taxon>Streptomycetaceae</taxon>
        <taxon>Streptomyces</taxon>
    </lineage>
</organism>
<keyword evidence="4" id="KW-1185">Reference proteome</keyword>
<name>A0A926KXV4_9ACTN</name>
<sequence>MRRRCHTSELRASVGANRPGAGQSNFAVVVTNGSRRTCTVHGFPAVAFVNGKGEAVTPTRARRLSPG</sequence>
<reference evidence="3" key="2">
    <citation type="submission" date="2020-09" db="EMBL/GenBank/DDBJ databases">
        <authorList>
            <person name="Luo X."/>
        </authorList>
    </citation>
    <scope>NUCLEOTIDE SEQUENCE</scope>
    <source>
        <strain evidence="3">TRM S81-3</strain>
    </source>
</reference>
<comment type="caution">
    <text evidence="3">The sequence shown here is derived from an EMBL/GenBank/DDBJ whole genome shotgun (WGS) entry which is preliminary data.</text>
</comment>
<dbReference type="Proteomes" id="UP000621210">
    <property type="component" value="Unassembled WGS sequence"/>
</dbReference>
<feature type="domain" description="DUF4232" evidence="2">
    <location>
        <begin position="5"/>
        <end position="63"/>
    </location>
</feature>
<feature type="region of interest" description="Disordered" evidence="1">
    <location>
        <begin position="1"/>
        <end position="21"/>
    </location>
</feature>